<protein>
    <submittedName>
        <fullName evidence="6">Polygalacturonase</fullName>
    </submittedName>
</protein>
<accession>A0A2S6HTD7</accession>
<dbReference type="InterPro" id="IPR006626">
    <property type="entry name" value="PbH1"/>
</dbReference>
<evidence type="ECO:0000259" key="5">
    <source>
        <dbReference type="Pfam" id="PF12708"/>
    </source>
</evidence>
<evidence type="ECO:0000313" key="6">
    <source>
        <dbReference type="EMBL" id="PPK81014.1"/>
    </source>
</evidence>
<comment type="caution">
    <text evidence="6">The sequence shown here is derived from an EMBL/GenBank/DDBJ whole genome shotgun (WGS) entry which is preliminary data.</text>
</comment>
<sequence length="517" mass="57983">MELRVVFQTARSVTIETITETIYEFDTPGQILVNGENRGETKQVVFTLFDLKPDMDYNISLERNGEKAEVNFHTDYEFVTINVREVGALGDGIQNDTPFIQAAIMACPKDGRVLIPAGKYKVTSLFLKSHIKIELSEGAELLAETDRYQYPKFPGMIESYDEKDDYNLGTWEGNPLPMFAGIITGIDVEDVVIYGRGIINGQASFDNWWDNVRVMKGAFRPRMVFLERCRKITLQGFSLKNSPTWVLHPYFSEDLKFLNLSISNPADSPNTDGLDPESCKDVEILGLHFSLGDDCIAIKSGKIYMGRRYKKPSENITIRQCLMENGHGAVTIGSEVGAGVKNILVERCLFRHTDRGLRIKTRRGRGKDSVLTDIAFDHIDMDHVMTPFVVNGFYFCDPDGKSEYVQCREPLPVDDRTPEIGRFSFTNIKAANCHVAASFLYGLPEKKIERIKFKNVAISFAKEAKSGAPAMLSGVGECTKKGFCISNVDTLICENVQISGQEGEAFELSNINHYETI</sequence>
<dbReference type="InterPro" id="IPR051801">
    <property type="entry name" value="GH28_Enzymes"/>
</dbReference>
<organism evidence="6 7">
    <name type="scientific">Lacrimispora xylanisolvens</name>
    <dbReference type="NCBI Taxonomy" id="384636"/>
    <lineage>
        <taxon>Bacteria</taxon>
        <taxon>Bacillati</taxon>
        <taxon>Bacillota</taxon>
        <taxon>Clostridia</taxon>
        <taxon>Lachnospirales</taxon>
        <taxon>Lachnospiraceae</taxon>
        <taxon>Lacrimispora</taxon>
    </lineage>
</organism>
<dbReference type="AlphaFoldDB" id="A0A2S6HTD7"/>
<comment type="similarity">
    <text evidence="1 4">Belongs to the glycosyl hydrolase 28 family.</text>
</comment>
<dbReference type="PANTHER" id="PTHR31339">
    <property type="entry name" value="PECTIN LYASE-RELATED"/>
    <property type="match status" value="1"/>
</dbReference>
<dbReference type="Proteomes" id="UP000237749">
    <property type="component" value="Unassembled WGS sequence"/>
</dbReference>
<evidence type="ECO:0000256" key="4">
    <source>
        <dbReference type="RuleBase" id="RU361169"/>
    </source>
</evidence>
<dbReference type="InterPro" id="IPR011050">
    <property type="entry name" value="Pectin_lyase_fold/virulence"/>
</dbReference>
<feature type="domain" description="Rhamnogalacturonase A/B/Epimerase-like pectate lyase" evidence="5">
    <location>
        <begin position="81"/>
        <end position="124"/>
    </location>
</feature>
<dbReference type="InterPro" id="IPR012334">
    <property type="entry name" value="Pectin_lyas_fold"/>
</dbReference>
<dbReference type="Gene3D" id="2.160.20.10">
    <property type="entry name" value="Single-stranded right-handed beta-helix, Pectin lyase-like"/>
    <property type="match status" value="1"/>
</dbReference>
<keyword evidence="3 4" id="KW-0326">Glycosidase</keyword>
<dbReference type="Pfam" id="PF00295">
    <property type="entry name" value="Glyco_hydro_28"/>
    <property type="match status" value="1"/>
</dbReference>
<dbReference type="InterPro" id="IPR000743">
    <property type="entry name" value="Glyco_hydro_28"/>
</dbReference>
<dbReference type="RefSeq" id="WP_104436996.1">
    <property type="nucleotide sequence ID" value="NZ_PTJA01000005.1"/>
</dbReference>
<dbReference type="OrthoDB" id="9795222at2"/>
<keyword evidence="2 4" id="KW-0378">Hydrolase</keyword>
<evidence type="ECO:0000256" key="1">
    <source>
        <dbReference type="ARBA" id="ARBA00008834"/>
    </source>
</evidence>
<reference evidence="6 7" key="1">
    <citation type="submission" date="2018-02" db="EMBL/GenBank/DDBJ databases">
        <title>Genomic Encyclopedia of Archaeal and Bacterial Type Strains, Phase II (KMG-II): from individual species to whole genera.</title>
        <authorList>
            <person name="Goeker M."/>
        </authorList>
    </citation>
    <scope>NUCLEOTIDE SEQUENCE [LARGE SCALE GENOMIC DNA]</scope>
    <source>
        <strain evidence="6 7">DSM 3808</strain>
    </source>
</reference>
<dbReference type="SUPFAM" id="SSF51126">
    <property type="entry name" value="Pectin lyase-like"/>
    <property type="match status" value="1"/>
</dbReference>
<dbReference type="EMBL" id="PTJA01000005">
    <property type="protein sequence ID" value="PPK81014.1"/>
    <property type="molecule type" value="Genomic_DNA"/>
</dbReference>
<evidence type="ECO:0000313" key="7">
    <source>
        <dbReference type="Proteomes" id="UP000237749"/>
    </source>
</evidence>
<dbReference type="PANTHER" id="PTHR31339:SF9">
    <property type="entry name" value="PLASMIN AND FIBRONECTIN-BINDING PROTEIN A"/>
    <property type="match status" value="1"/>
</dbReference>
<name>A0A2S6HTD7_9FIRM</name>
<gene>
    <name evidence="6" type="ORF">BXY41_105233</name>
</gene>
<evidence type="ECO:0000256" key="3">
    <source>
        <dbReference type="ARBA" id="ARBA00023295"/>
    </source>
</evidence>
<evidence type="ECO:0000256" key="2">
    <source>
        <dbReference type="ARBA" id="ARBA00022801"/>
    </source>
</evidence>
<proteinExistence type="inferred from homology"/>
<keyword evidence="7" id="KW-1185">Reference proteome</keyword>
<dbReference type="SMART" id="SM00710">
    <property type="entry name" value="PbH1"/>
    <property type="match status" value="4"/>
</dbReference>
<dbReference type="GO" id="GO:0005975">
    <property type="term" value="P:carbohydrate metabolic process"/>
    <property type="evidence" value="ECO:0007669"/>
    <property type="project" value="InterPro"/>
</dbReference>
<dbReference type="Pfam" id="PF12708">
    <property type="entry name" value="Pect-lyase_RHGA_epim"/>
    <property type="match status" value="1"/>
</dbReference>
<dbReference type="GO" id="GO:0004650">
    <property type="term" value="F:polygalacturonase activity"/>
    <property type="evidence" value="ECO:0007669"/>
    <property type="project" value="InterPro"/>
</dbReference>
<dbReference type="InterPro" id="IPR024535">
    <property type="entry name" value="RHGA/B-epi-like_pectate_lyase"/>
</dbReference>